<dbReference type="PANTHER" id="PTHR44068">
    <property type="entry name" value="ZGC:194242"/>
    <property type="match status" value="1"/>
</dbReference>
<evidence type="ECO:0000256" key="2">
    <source>
        <dbReference type="ARBA" id="ARBA00022679"/>
    </source>
</evidence>
<evidence type="ECO:0000259" key="3">
    <source>
        <dbReference type="Pfam" id="PF08241"/>
    </source>
</evidence>
<dbReference type="Proteomes" id="UP000466683">
    <property type="component" value="Chromosome"/>
</dbReference>
<accession>A0ABN5ZGR1</accession>
<evidence type="ECO:0000256" key="1">
    <source>
        <dbReference type="ARBA" id="ARBA00022603"/>
    </source>
</evidence>
<dbReference type="Gene3D" id="3.40.50.150">
    <property type="entry name" value="Vaccinia Virus protein VP39"/>
    <property type="match status" value="1"/>
</dbReference>
<evidence type="ECO:0000313" key="5">
    <source>
        <dbReference type="Proteomes" id="UP000466683"/>
    </source>
</evidence>
<feature type="domain" description="Methyltransferase type 11" evidence="3">
    <location>
        <begin position="88"/>
        <end position="182"/>
    </location>
</feature>
<name>A0ABN5ZGR1_9MYCO</name>
<proteinExistence type="predicted"/>
<dbReference type="CDD" id="cd02440">
    <property type="entry name" value="AdoMet_MTases"/>
    <property type="match status" value="1"/>
</dbReference>
<dbReference type="EMBL" id="AP022579">
    <property type="protein sequence ID" value="BBX92319.1"/>
    <property type="molecule type" value="Genomic_DNA"/>
</dbReference>
<keyword evidence="1" id="KW-0489">Methyltransferase</keyword>
<gene>
    <name evidence="4" type="primary">mtf2</name>
    <name evidence="4" type="ORF">MBOE_39680</name>
</gene>
<keyword evidence="5" id="KW-1185">Reference proteome</keyword>
<sequence length="276" mass="31490">MTLKERLYIGRLYNPIGWKLLPTMTKYSYPWMTRRLAAHDVVMMNNGYEEDPPLGLKLEESDEPSRYPLQLYHATATQAGGLTGKRVLEVGCGHGGGASYLTRTHRPASYTGLDLNPAGIEFCRQRHQIPNLDFVRGNAEDLPFPDESFDAVINVESSHCYPHLGVFLDEVARVLTPGGHFLYTDSRPKELLDEWDAALAKAPLQMISQRDIRIEVMRGMQTRWELSSMSKGDQRALRQLFGLRDDMDMRNGKVYRELETGGFAYRLYLFTKPRAN</sequence>
<dbReference type="InterPro" id="IPR013216">
    <property type="entry name" value="Methyltransf_11"/>
</dbReference>
<dbReference type="Pfam" id="PF08241">
    <property type="entry name" value="Methyltransf_11"/>
    <property type="match status" value="1"/>
</dbReference>
<dbReference type="SUPFAM" id="SSF53335">
    <property type="entry name" value="S-adenosyl-L-methionine-dependent methyltransferases"/>
    <property type="match status" value="1"/>
</dbReference>
<dbReference type="InterPro" id="IPR050447">
    <property type="entry name" value="Erg6_SMT_methyltransf"/>
</dbReference>
<dbReference type="InterPro" id="IPR054877">
    <property type="entry name" value="PthPhpthDimycoMt"/>
</dbReference>
<dbReference type="PANTHER" id="PTHR44068:SF1">
    <property type="entry name" value="HYPOTHETICAL LOC100005854"/>
    <property type="match status" value="1"/>
</dbReference>
<dbReference type="NCBIfam" id="NF045823">
    <property type="entry name" value="PthPhpthDimycoMt"/>
    <property type="match status" value="1"/>
</dbReference>
<keyword evidence="2" id="KW-0808">Transferase</keyword>
<reference evidence="4 5" key="1">
    <citation type="journal article" date="2019" name="Emerg. Microbes Infect.">
        <title>Comprehensive subspecies identification of 175 nontuberculous mycobacteria species based on 7547 genomic profiles.</title>
        <authorList>
            <person name="Matsumoto Y."/>
            <person name="Kinjo T."/>
            <person name="Motooka D."/>
            <person name="Nabeya D."/>
            <person name="Jung N."/>
            <person name="Uechi K."/>
            <person name="Horii T."/>
            <person name="Iida T."/>
            <person name="Fujita J."/>
            <person name="Nakamura S."/>
        </authorList>
    </citation>
    <scope>NUCLEOTIDE SEQUENCE [LARGE SCALE GENOMIC DNA]</scope>
    <source>
        <strain evidence="4 5">JCM 15653</strain>
    </source>
</reference>
<dbReference type="InterPro" id="IPR029063">
    <property type="entry name" value="SAM-dependent_MTases_sf"/>
</dbReference>
<evidence type="ECO:0000313" key="4">
    <source>
        <dbReference type="EMBL" id="BBX92319.1"/>
    </source>
</evidence>
<organism evidence="4 5">
    <name type="scientific">Mycolicibacterium boenickei</name>
    <dbReference type="NCBI Taxonomy" id="146017"/>
    <lineage>
        <taxon>Bacteria</taxon>
        <taxon>Bacillati</taxon>
        <taxon>Actinomycetota</taxon>
        <taxon>Actinomycetes</taxon>
        <taxon>Mycobacteriales</taxon>
        <taxon>Mycobacteriaceae</taxon>
        <taxon>Mycolicibacterium</taxon>
    </lineage>
</organism>
<protein>
    <submittedName>
        <fullName evidence="4">Fatty-acid O-methyltransferase</fullName>
    </submittedName>
</protein>